<proteinExistence type="predicted"/>
<dbReference type="PANTHER" id="PTHR37419">
    <property type="entry name" value="SERINE/THREONINE-PROTEIN KINASE TOXIN HIPA"/>
    <property type="match status" value="1"/>
</dbReference>
<dbReference type="EMBL" id="BOMN01000086">
    <property type="protein sequence ID" value="GIE22842.1"/>
    <property type="molecule type" value="Genomic_DNA"/>
</dbReference>
<evidence type="ECO:0000259" key="1">
    <source>
        <dbReference type="Pfam" id="PF13657"/>
    </source>
</evidence>
<feature type="domain" description="HipA N-terminal subdomain 1" evidence="1">
    <location>
        <begin position="28"/>
        <end position="91"/>
    </location>
</feature>
<dbReference type="InterPro" id="IPR017508">
    <property type="entry name" value="HipA_N1"/>
</dbReference>
<evidence type="ECO:0000313" key="3">
    <source>
        <dbReference type="Proteomes" id="UP000603200"/>
    </source>
</evidence>
<comment type="caution">
    <text evidence="2">The sequence shown here is derived from an EMBL/GenBank/DDBJ whole genome shotgun (WGS) entry which is preliminary data.</text>
</comment>
<name>A0ABQ3ZWE0_9ACTN</name>
<evidence type="ECO:0000313" key="2">
    <source>
        <dbReference type="EMBL" id="GIE22842.1"/>
    </source>
</evidence>
<dbReference type="Pfam" id="PF13657">
    <property type="entry name" value="Couple_hipA"/>
    <property type="match status" value="1"/>
</dbReference>
<reference evidence="2 3" key="1">
    <citation type="submission" date="2021-01" db="EMBL/GenBank/DDBJ databases">
        <title>Whole genome shotgun sequence of Actinoplanes humidus NBRC 14915.</title>
        <authorList>
            <person name="Komaki H."/>
            <person name="Tamura T."/>
        </authorList>
    </citation>
    <scope>NUCLEOTIDE SEQUENCE [LARGE SCALE GENOMIC DNA]</scope>
    <source>
        <strain evidence="2 3">NBRC 14915</strain>
    </source>
</reference>
<keyword evidence="3" id="KW-1185">Reference proteome</keyword>
<protein>
    <recommendedName>
        <fullName evidence="1">HipA N-terminal subdomain 1 domain-containing protein</fullName>
    </recommendedName>
</protein>
<organism evidence="2 3">
    <name type="scientific">Winogradskya humida</name>
    <dbReference type="NCBI Taxonomy" id="113566"/>
    <lineage>
        <taxon>Bacteria</taxon>
        <taxon>Bacillati</taxon>
        <taxon>Actinomycetota</taxon>
        <taxon>Actinomycetes</taxon>
        <taxon>Micromonosporales</taxon>
        <taxon>Micromonosporaceae</taxon>
        <taxon>Winogradskya</taxon>
    </lineage>
</organism>
<gene>
    <name evidence="2" type="ORF">Ahu01nite_059440</name>
</gene>
<sequence length="284" mass="30594">MSRIRSYVELGGKTIAAGDTHFNFRRGRLTSTFSYDRGYVALPGAYAVDPALRLTTGSWPLPQGLPGAFSDAAPDRWGRNLIAKRLRAEASAESRAVPTLDDRDYLLGVSDETRQGALRFKTDAGDEFQHPAPDVPKLIALPSLLYAANAVARDEPDNLDAIKTLLDAGTGSLGGARPKASVRDDRGSGWRLAPAFDVNPNPELAAQRVTSVGGATRPADEVNALLVYAESFGLTDSQAHAILREVAEAADNWDPIARRNGISQAERARFEPTLSHTINAVRPH</sequence>
<accession>A0ABQ3ZWE0</accession>
<dbReference type="Proteomes" id="UP000603200">
    <property type="component" value="Unassembled WGS sequence"/>
</dbReference>
<dbReference type="RefSeq" id="WP_203839914.1">
    <property type="nucleotide sequence ID" value="NZ_BAAATV010000011.1"/>
</dbReference>
<dbReference type="InterPro" id="IPR052028">
    <property type="entry name" value="HipA_Ser/Thr_kinase"/>
</dbReference>
<dbReference type="PANTHER" id="PTHR37419:SF8">
    <property type="entry name" value="TOXIN YJJJ"/>
    <property type="match status" value="1"/>
</dbReference>